<organism evidence="1 2">
    <name type="scientific">Moorena producens (strain JHB)</name>
    <dbReference type="NCBI Taxonomy" id="1454205"/>
    <lineage>
        <taxon>Bacteria</taxon>
        <taxon>Bacillati</taxon>
        <taxon>Cyanobacteriota</taxon>
        <taxon>Cyanophyceae</taxon>
        <taxon>Coleofasciculales</taxon>
        <taxon>Coleofasciculaceae</taxon>
        <taxon>Moorena</taxon>
    </lineage>
</organism>
<dbReference type="Proteomes" id="UP000176944">
    <property type="component" value="Chromosome"/>
</dbReference>
<proteinExistence type="predicted"/>
<sequence>MIHNANMLADWSIPMPITQSALERAQQFADYQPSKQKAEQVYLNTLAVCAVNNYLRILGIPTDLTAGDSWNSVVRLAENVADLRVTGLGRLECRPVKPGDLTCPIPQEVRFNRIGYVVVEIDQDHTEATLLGFSPTSETGELVIHQLRSLKDLPAYLDQFQPMTQLSQWLEHIFEAGWQSLETLLGNQRAEPAFAFRTKSDQTVRRCKQIEWGKPNQGVALVVALTPESETTLNVLLQLNPINGQTYLPPNLQLLLLDEEQEMLINAQARNQDQAIQLDFTCEPGDRFSVKVALDNASVIEEFVI</sequence>
<evidence type="ECO:0000313" key="1">
    <source>
        <dbReference type="EMBL" id="AOY79652.1"/>
    </source>
</evidence>
<reference evidence="2" key="1">
    <citation type="submission" date="2016-10" db="EMBL/GenBank/DDBJ databases">
        <title>Comparative genomics uncovers the prolific and rare metabolic potential of the cyanobacterial genus Moorea.</title>
        <authorList>
            <person name="Leao T."/>
            <person name="Castelao G."/>
            <person name="Korobeynikov A."/>
            <person name="Monroe E.A."/>
            <person name="Podell S."/>
            <person name="Glukhov E."/>
            <person name="Allen E."/>
            <person name="Gerwick W.H."/>
            <person name="Gerwick L."/>
        </authorList>
    </citation>
    <scope>NUCLEOTIDE SEQUENCE [LARGE SCALE GENOMIC DNA]</scope>
    <source>
        <strain evidence="2">JHB</strain>
    </source>
</reference>
<protein>
    <submittedName>
        <fullName evidence="1">DUF1822 family protein</fullName>
    </submittedName>
</protein>
<dbReference type="EMBL" id="CP017708">
    <property type="protein sequence ID" value="AOY79652.1"/>
    <property type="molecule type" value="Genomic_DNA"/>
</dbReference>
<name>A0A1D9FWA0_MOOP1</name>
<dbReference type="AlphaFoldDB" id="A0A1D9FWA0"/>
<accession>A0A1D9FWA0</accession>
<gene>
    <name evidence="1" type="ORF">BJP36_06655</name>
</gene>
<dbReference type="InterPro" id="IPR014951">
    <property type="entry name" value="DUF1822"/>
</dbReference>
<dbReference type="Pfam" id="PF08852">
    <property type="entry name" value="DUF1822"/>
    <property type="match status" value="1"/>
</dbReference>
<evidence type="ECO:0000313" key="2">
    <source>
        <dbReference type="Proteomes" id="UP000176944"/>
    </source>
</evidence>